<gene>
    <name evidence="1" type="ORF">HU200_001953</name>
</gene>
<dbReference type="AlphaFoldDB" id="A0A835FY43"/>
<dbReference type="EMBL" id="JACEFO010000144">
    <property type="protein sequence ID" value="KAF8780277.1"/>
    <property type="molecule type" value="Genomic_DNA"/>
</dbReference>
<dbReference type="Proteomes" id="UP000636709">
    <property type="component" value="Unassembled WGS sequence"/>
</dbReference>
<organism evidence="1 2">
    <name type="scientific">Digitaria exilis</name>
    <dbReference type="NCBI Taxonomy" id="1010633"/>
    <lineage>
        <taxon>Eukaryota</taxon>
        <taxon>Viridiplantae</taxon>
        <taxon>Streptophyta</taxon>
        <taxon>Embryophyta</taxon>
        <taxon>Tracheophyta</taxon>
        <taxon>Spermatophyta</taxon>
        <taxon>Magnoliopsida</taxon>
        <taxon>Liliopsida</taxon>
        <taxon>Poales</taxon>
        <taxon>Poaceae</taxon>
        <taxon>PACMAD clade</taxon>
        <taxon>Panicoideae</taxon>
        <taxon>Panicodae</taxon>
        <taxon>Paniceae</taxon>
        <taxon>Anthephorinae</taxon>
        <taxon>Digitaria</taxon>
    </lineage>
</organism>
<evidence type="ECO:0000313" key="1">
    <source>
        <dbReference type="EMBL" id="KAF8780277.1"/>
    </source>
</evidence>
<reference evidence="1" key="1">
    <citation type="submission" date="2020-07" db="EMBL/GenBank/DDBJ databases">
        <title>Genome sequence and genetic diversity analysis of an under-domesticated orphan crop, white fonio (Digitaria exilis).</title>
        <authorList>
            <person name="Bennetzen J.L."/>
            <person name="Chen S."/>
            <person name="Ma X."/>
            <person name="Wang X."/>
            <person name="Yssel A.E.J."/>
            <person name="Chaluvadi S.R."/>
            <person name="Johnson M."/>
            <person name="Gangashetty P."/>
            <person name="Hamidou F."/>
            <person name="Sanogo M.D."/>
            <person name="Zwaenepoel A."/>
            <person name="Wallace J."/>
            <person name="Van De Peer Y."/>
            <person name="Van Deynze A."/>
        </authorList>
    </citation>
    <scope>NUCLEOTIDE SEQUENCE</scope>
    <source>
        <tissue evidence="1">Leaves</tissue>
    </source>
</reference>
<accession>A0A835FY43</accession>
<sequence length="108" mass="11319">MWAYVHLLKVRKRVAPRAPTLIHLPTAAATACGALLAARRAALLRAEGPPAPRVAALLSTPAGLVLHAWRRCSARLAAPSSARAASRHAPLCRRRAPACAPPRAIASS</sequence>
<name>A0A835FY43_9POAL</name>
<protein>
    <submittedName>
        <fullName evidence="1">Uncharacterized protein</fullName>
    </submittedName>
</protein>
<comment type="caution">
    <text evidence="1">The sequence shown here is derived from an EMBL/GenBank/DDBJ whole genome shotgun (WGS) entry which is preliminary data.</text>
</comment>
<proteinExistence type="predicted"/>
<keyword evidence="2" id="KW-1185">Reference proteome</keyword>
<evidence type="ECO:0000313" key="2">
    <source>
        <dbReference type="Proteomes" id="UP000636709"/>
    </source>
</evidence>